<dbReference type="PANTHER" id="PTHR43133">
    <property type="entry name" value="RNA POLYMERASE ECF-TYPE SIGMA FACTO"/>
    <property type="match status" value="1"/>
</dbReference>
<dbReference type="SUPFAM" id="SSF88946">
    <property type="entry name" value="Sigma2 domain of RNA polymerase sigma factors"/>
    <property type="match status" value="1"/>
</dbReference>
<dbReference type="SUPFAM" id="SSF88659">
    <property type="entry name" value="Sigma3 and sigma4 domains of RNA polymerase sigma factors"/>
    <property type="match status" value="1"/>
</dbReference>
<keyword evidence="2" id="KW-0805">Transcription regulation</keyword>
<dbReference type="InterPro" id="IPR036388">
    <property type="entry name" value="WH-like_DNA-bd_sf"/>
</dbReference>
<keyword evidence="3" id="KW-0731">Sigma factor</keyword>
<dbReference type="AlphaFoldDB" id="A0AAE3LMU9"/>
<reference evidence="6" key="1">
    <citation type="submission" date="2022-10" db="EMBL/GenBank/DDBJ databases">
        <authorList>
            <person name="Kim H.S."/>
            <person name="Kim J.-S."/>
            <person name="Suh M.K."/>
            <person name="Eom M.K."/>
            <person name="Lee J.-S."/>
        </authorList>
    </citation>
    <scope>NUCLEOTIDE SEQUENCE</scope>
    <source>
        <strain evidence="6">LIP-5</strain>
    </source>
</reference>
<dbReference type="Pfam" id="PF08281">
    <property type="entry name" value="Sigma70_r4_2"/>
    <property type="match status" value="1"/>
</dbReference>
<sequence length="181" mass="21908">MIEEIKNNNPEVFEFFFNKYNECLFFYFLKKTKSYPDAEELTQQTFIKFWEYRSSLSTEVPEKIQLFHKARLVLIDWLRKQATMRKLYENLSHQAEPAEEPKDNINYEESEQLIKKLHLSINKLPKTRKKIFELFQFKGYSYKQIATILDISPKTVDNHIYQAMKQLRKMMSAMIILLFLK</sequence>
<dbReference type="PANTHER" id="PTHR43133:SF46">
    <property type="entry name" value="RNA POLYMERASE SIGMA-70 FACTOR ECF SUBFAMILY"/>
    <property type="match status" value="1"/>
</dbReference>
<dbReference type="Proteomes" id="UP001209317">
    <property type="component" value="Unassembled WGS sequence"/>
</dbReference>
<dbReference type="CDD" id="cd06171">
    <property type="entry name" value="Sigma70_r4"/>
    <property type="match status" value="1"/>
</dbReference>
<dbReference type="GO" id="GO:0003677">
    <property type="term" value="F:DNA binding"/>
    <property type="evidence" value="ECO:0007669"/>
    <property type="project" value="InterPro"/>
</dbReference>
<proteinExistence type="inferred from homology"/>
<evidence type="ECO:0000256" key="4">
    <source>
        <dbReference type="ARBA" id="ARBA00023163"/>
    </source>
</evidence>
<dbReference type="RefSeq" id="WP_263037772.1">
    <property type="nucleotide sequence ID" value="NZ_JAOTPL010000008.1"/>
</dbReference>
<evidence type="ECO:0000259" key="5">
    <source>
        <dbReference type="Pfam" id="PF08281"/>
    </source>
</evidence>
<dbReference type="GO" id="GO:0016987">
    <property type="term" value="F:sigma factor activity"/>
    <property type="evidence" value="ECO:0007669"/>
    <property type="project" value="UniProtKB-KW"/>
</dbReference>
<keyword evidence="7" id="KW-1185">Reference proteome</keyword>
<dbReference type="GO" id="GO:0006352">
    <property type="term" value="P:DNA-templated transcription initiation"/>
    <property type="evidence" value="ECO:0007669"/>
    <property type="project" value="InterPro"/>
</dbReference>
<keyword evidence="4" id="KW-0804">Transcription</keyword>
<dbReference type="InterPro" id="IPR039425">
    <property type="entry name" value="RNA_pol_sigma-70-like"/>
</dbReference>
<organism evidence="6 7">
    <name type="scientific">Haoranjiania flava</name>
    <dbReference type="NCBI Taxonomy" id="1856322"/>
    <lineage>
        <taxon>Bacteria</taxon>
        <taxon>Pseudomonadati</taxon>
        <taxon>Bacteroidota</taxon>
        <taxon>Chitinophagia</taxon>
        <taxon>Chitinophagales</taxon>
        <taxon>Chitinophagaceae</taxon>
        <taxon>Haoranjiania</taxon>
    </lineage>
</organism>
<accession>A0AAE3LMU9</accession>
<evidence type="ECO:0000313" key="6">
    <source>
        <dbReference type="EMBL" id="MCU7694286.1"/>
    </source>
</evidence>
<dbReference type="InterPro" id="IPR014284">
    <property type="entry name" value="RNA_pol_sigma-70_dom"/>
</dbReference>
<gene>
    <name evidence="6" type="ORF">OD355_07140</name>
</gene>
<dbReference type="InterPro" id="IPR013249">
    <property type="entry name" value="RNA_pol_sigma70_r4_t2"/>
</dbReference>
<dbReference type="NCBIfam" id="TIGR02937">
    <property type="entry name" value="sigma70-ECF"/>
    <property type="match status" value="1"/>
</dbReference>
<feature type="domain" description="RNA polymerase sigma factor 70 region 4 type 2" evidence="5">
    <location>
        <begin position="116"/>
        <end position="167"/>
    </location>
</feature>
<dbReference type="EMBL" id="JAOTPL010000008">
    <property type="protein sequence ID" value="MCU7694286.1"/>
    <property type="molecule type" value="Genomic_DNA"/>
</dbReference>
<evidence type="ECO:0000256" key="3">
    <source>
        <dbReference type="ARBA" id="ARBA00023082"/>
    </source>
</evidence>
<dbReference type="InterPro" id="IPR013324">
    <property type="entry name" value="RNA_pol_sigma_r3/r4-like"/>
</dbReference>
<protein>
    <submittedName>
        <fullName evidence="6">Sigma-70 family RNA polymerase sigma factor</fullName>
    </submittedName>
</protein>
<dbReference type="Gene3D" id="1.10.10.10">
    <property type="entry name" value="Winged helix-like DNA-binding domain superfamily/Winged helix DNA-binding domain"/>
    <property type="match status" value="1"/>
</dbReference>
<comment type="similarity">
    <text evidence="1">Belongs to the sigma-70 factor family. ECF subfamily.</text>
</comment>
<name>A0AAE3LMU9_9BACT</name>
<dbReference type="InterPro" id="IPR013325">
    <property type="entry name" value="RNA_pol_sigma_r2"/>
</dbReference>
<evidence type="ECO:0000313" key="7">
    <source>
        <dbReference type="Proteomes" id="UP001209317"/>
    </source>
</evidence>
<comment type="caution">
    <text evidence="6">The sequence shown here is derived from an EMBL/GenBank/DDBJ whole genome shotgun (WGS) entry which is preliminary data.</text>
</comment>
<evidence type="ECO:0000256" key="1">
    <source>
        <dbReference type="ARBA" id="ARBA00010641"/>
    </source>
</evidence>
<evidence type="ECO:0000256" key="2">
    <source>
        <dbReference type="ARBA" id="ARBA00023015"/>
    </source>
</evidence>
<dbReference type="Gene3D" id="1.10.1740.10">
    <property type="match status" value="1"/>
</dbReference>